<dbReference type="EMBL" id="JABEZX010348983">
    <property type="protein sequence ID" value="MBA0576448.1"/>
    <property type="molecule type" value="Genomic_DNA"/>
</dbReference>
<keyword evidence="2" id="KW-1185">Reference proteome</keyword>
<accession>A0A7J8NHG8</accession>
<evidence type="ECO:0008006" key="3">
    <source>
        <dbReference type="Google" id="ProtNLM"/>
    </source>
</evidence>
<protein>
    <recommendedName>
        <fullName evidence="3">Endonuclease/exonuclease/phosphatase domain-containing protein</fullName>
    </recommendedName>
</protein>
<proteinExistence type="predicted"/>
<dbReference type="AlphaFoldDB" id="A0A7J8NHG8"/>
<organism evidence="1 2">
    <name type="scientific">Gossypium lobatum</name>
    <dbReference type="NCBI Taxonomy" id="34289"/>
    <lineage>
        <taxon>Eukaryota</taxon>
        <taxon>Viridiplantae</taxon>
        <taxon>Streptophyta</taxon>
        <taxon>Embryophyta</taxon>
        <taxon>Tracheophyta</taxon>
        <taxon>Spermatophyta</taxon>
        <taxon>Magnoliopsida</taxon>
        <taxon>eudicotyledons</taxon>
        <taxon>Gunneridae</taxon>
        <taxon>Pentapetalae</taxon>
        <taxon>rosids</taxon>
        <taxon>malvids</taxon>
        <taxon>Malvales</taxon>
        <taxon>Malvaceae</taxon>
        <taxon>Malvoideae</taxon>
        <taxon>Gossypium</taxon>
    </lineage>
</organism>
<dbReference type="Proteomes" id="UP000593572">
    <property type="component" value="Unassembled WGS sequence"/>
</dbReference>
<evidence type="ECO:0000313" key="2">
    <source>
        <dbReference type="Proteomes" id="UP000593572"/>
    </source>
</evidence>
<dbReference type="SUPFAM" id="SSF56219">
    <property type="entry name" value="DNase I-like"/>
    <property type="match status" value="1"/>
</dbReference>
<comment type="caution">
    <text evidence="1">The sequence shown here is derived from an EMBL/GenBank/DDBJ whole genome shotgun (WGS) entry which is preliminary data.</text>
</comment>
<evidence type="ECO:0000313" key="1">
    <source>
        <dbReference type="EMBL" id="MBA0576448.1"/>
    </source>
</evidence>
<name>A0A7J8NHG8_9ROSI</name>
<gene>
    <name evidence="1" type="ORF">Golob_027816</name>
</gene>
<reference evidence="1 2" key="1">
    <citation type="journal article" date="2019" name="Genome Biol. Evol.">
        <title>Insights into the evolution of the New World diploid cottons (Gossypium, subgenus Houzingenia) based on genome sequencing.</title>
        <authorList>
            <person name="Grover C.E."/>
            <person name="Arick M.A. 2nd"/>
            <person name="Thrash A."/>
            <person name="Conover J.L."/>
            <person name="Sanders W.S."/>
            <person name="Peterson D.G."/>
            <person name="Frelichowski J.E."/>
            <person name="Scheffler J.A."/>
            <person name="Scheffler B.E."/>
            <person name="Wendel J.F."/>
        </authorList>
    </citation>
    <scope>NUCLEOTIDE SEQUENCE [LARGE SCALE GENOMIC DNA]</scope>
    <source>
        <strain evidence="1">157</strain>
        <tissue evidence="1">Leaf</tissue>
    </source>
</reference>
<sequence>MIGTGPKKGFKALKPTNGKLNFKTIDDQTAFDDGSKMGAKMGVEHELSVQPVNIGNGQHDKPPDIVVNGFSNDTVNLEATMKGLVYGLEQGPNGAPMEDDVPFVEEIMDGESDGGDKVEANGFASGIWLYWNENILVDILEIHCYMIHLRIRSKQVGPWILAGDFNSIIDSFERVGGVLVSRIGCRWFQTREDYCNLDWGSFAPDCSVRNLHGLKLDHQLIFIRLRLKVSRGVKPFCCLASWMLHANFQQLVSGN</sequence>
<dbReference type="InterPro" id="IPR036691">
    <property type="entry name" value="Endo/exonu/phosph_ase_sf"/>
</dbReference>